<evidence type="ECO:0000256" key="2">
    <source>
        <dbReference type="ARBA" id="ARBA00022723"/>
    </source>
</evidence>
<accession>A0A9P4XSC3</accession>
<protein>
    <recommendedName>
        <fullName evidence="7">Zn(2)-C6 fungal-type domain-containing protein</fullName>
    </recommendedName>
</protein>
<dbReference type="RefSeq" id="XP_040771398.1">
    <property type="nucleotide sequence ID" value="XM_040920995.1"/>
</dbReference>
<organism evidence="8 9">
    <name type="scientific">Cryphonectria parasitica (strain ATCC 38755 / EP155)</name>
    <dbReference type="NCBI Taxonomy" id="660469"/>
    <lineage>
        <taxon>Eukaryota</taxon>
        <taxon>Fungi</taxon>
        <taxon>Dikarya</taxon>
        <taxon>Ascomycota</taxon>
        <taxon>Pezizomycotina</taxon>
        <taxon>Sordariomycetes</taxon>
        <taxon>Sordariomycetidae</taxon>
        <taxon>Diaporthales</taxon>
        <taxon>Cryphonectriaceae</taxon>
        <taxon>Cryphonectria-Endothia species complex</taxon>
        <taxon>Cryphonectria</taxon>
    </lineage>
</organism>
<dbReference type="AlphaFoldDB" id="A0A9P4XSC3"/>
<dbReference type="EMBL" id="MU032353">
    <property type="protein sequence ID" value="KAF3760419.1"/>
    <property type="molecule type" value="Genomic_DNA"/>
</dbReference>
<dbReference type="Proteomes" id="UP000803844">
    <property type="component" value="Unassembled WGS sequence"/>
</dbReference>
<evidence type="ECO:0000256" key="6">
    <source>
        <dbReference type="SAM" id="MobiDB-lite"/>
    </source>
</evidence>
<comment type="subcellular location">
    <subcellularLocation>
        <location evidence="1">Nucleus</location>
    </subcellularLocation>
</comment>
<evidence type="ECO:0000256" key="4">
    <source>
        <dbReference type="ARBA" id="ARBA00023163"/>
    </source>
</evidence>
<keyword evidence="2" id="KW-0479">Metal-binding</keyword>
<evidence type="ECO:0000313" key="9">
    <source>
        <dbReference type="Proteomes" id="UP000803844"/>
    </source>
</evidence>
<dbReference type="Pfam" id="PF00172">
    <property type="entry name" value="Zn_clus"/>
    <property type="match status" value="1"/>
</dbReference>
<name>A0A9P4XSC3_CRYP1</name>
<feature type="domain" description="Zn(2)-C6 fungal-type" evidence="7">
    <location>
        <begin position="29"/>
        <end position="59"/>
    </location>
</feature>
<dbReference type="Gene3D" id="4.10.240.10">
    <property type="entry name" value="Zn(2)-C6 fungal-type DNA-binding domain"/>
    <property type="match status" value="1"/>
</dbReference>
<comment type="caution">
    <text evidence="8">The sequence shown here is derived from an EMBL/GenBank/DDBJ whole genome shotgun (WGS) entry which is preliminary data.</text>
</comment>
<evidence type="ECO:0000313" key="8">
    <source>
        <dbReference type="EMBL" id="KAF3760419.1"/>
    </source>
</evidence>
<keyword evidence="5" id="KW-0539">Nucleus</keyword>
<dbReference type="PANTHER" id="PTHR47338">
    <property type="entry name" value="ZN(II)2CYS6 TRANSCRIPTION FACTOR (EUROFUNG)-RELATED"/>
    <property type="match status" value="1"/>
</dbReference>
<dbReference type="InterPro" id="IPR050815">
    <property type="entry name" value="TF_fung"/>
</dbReference>
<evidence type="ECO:0000259" key="7">
    <source>
        <dbReference type="PROSITE" id="PS50048"/>
    </source>
</evidence>
<keyword evidence="4" id="KW-0804">Transcription</keyword>
<feature type="compositionally biased region" description="Polar residues" evidence="6">
    <location>
        <begin position="99"/>
        <end position="109"/>
    </location>
</feature>
<dbReference type="CDD" id="cd00067">
    <property type="entry name" value="GAL4"/>
    <property type="match status" value="1"/>
</dbReference>
<proteinExistence type="predicted"/>
<dbReference type="GO" id="GO:0000981">
    <property type="term" value="F:DNA-binding transcription factor activity, RNA polymerase II-specific"/>
    <property type="evidence" value="ECO:0007669"/>
    <property type="project" value="InterPro"/>
</dbReference>
<dbReference type="SMART" id="SM00066">
    <property type="entry name" value="GAL4"/>
    <property type="match status" value="1"/>
</dbReference>
<evidence type="ECO:0000256" key="3">
    <source>
        <dbReference type="ARBA" id="ARBA00023015"/>
    </source>
</evidence>
<feature type="region of interest" description="Disordered" evidence="6">
    <location>
        <begin position="156"/>
        <end position="178"/>
    </location>
</feature>
<dbReference type="InterPro" id="IPR001138">
    <property type="entry name" value="Zn2Cys6_DnaBD"/>
</dbReference>
<evidence type="ECO:0000256" key="1">
    <source>
        <dbReference type="ARBA" id="ARBA00004123"/>
    </source>
</evidence>
<dbReference type="PROSITE" id="PS00463">
    <property type="entry name" value="ZN2_CY6_FUNGAL_1"/>
    <property type="match status" value="1"/>
</dbReference>
<dbReference type="GO" id="GO:0005634">
    <property type="term" value="C:nucleus"/>
    <property type="evidence" value="ECO:0007669"/>
    <property type="project" value="UniProtKB-SubCell"/>
</dbReference>
<dbReference type="InterPro" id="IPR036864">
    <property type="entry name" value="Zn2-C6_fun-type_DNA-bd_sf"/>
</dbReference>
<dbReference type="GeneID" id="63838124"/>
<dbReference type="PROSITE" id="PS50048">
    <property type="entry name" value="ZN2_CY6_FUNGAL_2"/>
    <property type="match status" value="1"/>
</dbReference>
<evidence type="ECO:0000256" key="5">
    <source>
        <dbReference type="ARBA" id="ARBA00023242"/>
    </source>
</evidence>
<gene>
    <name evidence="8" type="ORF">M406DRAFT_335085</name>
</gene>
<keyword evidence="9" id="KW-1185">Reference proteome</keyword>
<dbReference type="GO" id="GO:0008270">
    <property type="term" value="F:zinc ion binding"/>
    <property type="evidence" value="ECO:0007669"/>
    <property type="project" value="InterPro"/>
</dbReference>
<feature type="region of interest" description="Disordered" evidence="6">
    <location>
        <begin position="58"/>
        <end position="116"/>
    </location>
</feature>
<sequence>MISPRKNGGPMFVYQTIDPATARLVVHQACTSCRAKKVRCTREKTGCRRCRTLSRPCVYDPPGPKASGHKRKQGSQDSGTASSKTKDKAQTGAPAQDLPPSNSEGTNIIATEPSFPDVLRTEGELRSCFHDLGDQIPMSSSMSLALKFNNDVLGRGPVSGAGDDNGSAPPLGGQEGGHHKEDKLQALFEQPDQSEPHLLSETDLLFLGSDHSGASKDAASAPVSATGTPSPRACQCLQNVVLLIEELESEGNTVSTRTIDTWLASLKESLRCVEAMLRCASCGDRPENMTILTFLTDRIMSSCERHIDAYLDSAGPGSRSTGGIQNRRSSHHSSAVYFGEYMVESPYETEIIVRNLIVWQLRTFNARINDMKDVSATVNMDSLFRKVTSTKRRIATLQLHRARVTTQH</sequence>
<dbReference type="SUPFAM" id="SSF57701">
    <property type="entry name" value="Zn2/Cys6 DNA-binding domain"/>
    <property type="match status" value="1"/>
</dbReference>
<dbReference type="OrthoDB" id="2740448at2759"/>
<keyword evidence="3" id="KW-0805">Transcription regulation</keyword>
<dbReference type="PANTHER" id="PTHR47338:SF20">
    <property type="entry name" value="ZN(II)2CYS6 TRANSCRIPTION FACTOR (EUROFUNG)"/>
    <property type="match status" value="1"/>
</dbReference>
<reference evidence="8" key="1">
    <citation type="journal article" date="2020" name="Phytopathology">
        <title>Genome sequence of the chestnut blight fungus Cryphonectria parasitica EP155: A fundamental resource for an archetypical invasive plant pathogen.</title>
        <authorList>
            <person name="Crouch J.A."/>
            <person name="Dawe A."/>
            <person name="Aerts A."/>
            <person name="Barry K."/>
            <person name="Churchill A.C.L."/>
            <person name="Grimwood J."/>
            <person name="Hillman B."/>
            <person name="Milgroom M.G."/>
            <person name="Pangilinan J."/>
            <person name="Smith M."/>
            <person name="Salamov A."/>
            <person name="Schmutz J."/>
            <person name="Yadav J."/>
            <person name="Grigoriev I.V."/>
            <person name="Nuss D."/>
        </authorList>
    </citation>
    <scope>NUCLEOTIDE SEQUENCE</scope>
    <source>
        <strain evidence="8">EP155</strain>
    </source>
</reference>